<comment type="caution">
    <text evidence="1">The sequence shown here is derived from an EMBL/GenBank/DDBJ whole genome shotgun (WGS) entry which is preliminary data.</text>
</comment>
<sequence>MAHVKAAGFEIEPAEPQQVWLELGWSETPVQLKDVPIATRHEAAVQLTHEPILACRFAGSLDRGLVAPLIAGTKQTELTAVRGNSRRALVRGHPHQARQRVGLLNSLRNPAA</sequence>
<evidence type="ECO:0000313" key="1">
    <source>
        <dbReference type="EMBL" id="MBL0408387.1"/>
    </source>
</evidence>
<name>A0A936ZJJ9_9HYPH</name>
<evidence type="ECO:0000313" key="2">
    <source>
        <dbReference type="Proteomes" id="UP000605848"/>
    </source>
</evidence>
<reference evidence="1" key="1">
    <citation type="submission" date="2021-01" db="EMBL/GenBank/DDBJ databases">
        <title>Microvirga sp.</title>
        <authorList>
            <person name="Kim M.K."/>
        </authorList>
    </citation>
    <scope>NUCLEOTIDE SEQUENCE</scope>
    <source>
        <strain evidence="1">5420S-16</strain>
    </source>
</reference>
<keyword evidence="2" id="KW-1185">Reference proteome</keyword>
<organism evidence="1 2">
    <name type="scientific">Microvirga aerilata</name>
    <dbReference type="NCBI Taxonomy" id="670292"/>
    <lineage>
        <taxon>Bacteria</taxon>
        <taxon>Pseudomonadati</taxon>
        <taxon>Pseudomonadota</taxon>
        <taxon>Alphaproteobacteria</taxon>
        <taxon>Hyphomicrobiales</taxon>
        <taxon>Methylobacteriaceae</taxon>
        <taxon>Microvirga</taxon>
    </lineage>
</organism>
<dbReference type="EMBL" id="JAEQMY010000203">
    <property type="protein sequence ID" value="MBL0408387.1"/>
    <property type="molecule type" value="Genomic_DNA"/>
</dbReference>
<accession>A0A936ZJJ9</accession>
<gene>
    <name evidence="1" type="ORF">JKG68_31445</name>
</gene>
<dbReference type="Proteomes" id="UP000605848">
    <property type="component" value="Unassembled WGS sequence"/>
</dbReference>
<proteinExistence type="predicted"/>
<protein>
    <submittedName>
        <fullName evidence="1">Uncharacterized protein</fullName>
    </submittedName>
</protein>
<dbReference type="RefSeq" id="WP_202066274.1">
    <property type="nucleotide sequence ID" value="NZ_JAEQMY010000203.1"/>
</dbReference>
<dbReference type="AlphaFoldDB" id="A0A936ZJJ9"/>